<protein>
    <recommendedName>
        <fullName evidence="3">BRF2-like C-terminal domain-containing protein</fullName>
    </recommendedName>
</protein>
<dbReference type="Pfam" id="PF21886">
    <property type="entry name" value="BRF2-like_C_cyclin_rpt"/>
    <property type="match status" value="1"/>
</dbReference>
<reference evidence="4 5" key="1">
    <citation type="journal article" date="2022" name="Nat. Ecol. Evol.">
        <title>A masculinizing supergene underlies an exaggerated male reproductive morph in a spider.</title>
        <authorList>
            <person name="Hendrickx F."/>
            <person name="De Corte Z."/>
            <person name="Sonet G."/>
            <person name="Van Belleghem S.M."/>
            <person name="Kostlbacher S."/>
            <person name="Vangestel C."/>
        </authorList>
    </citation>
    <scope>NUCLEOTIDE SEQUENCE [LARGE SCALE GENOMIC DNA]</scope>
    <source>
        <strain evidence="4">W744_W776</strain>
    </source>
</reference>
<feature type="domain" description="BRF2-like C-terminal" evidence="3">
    <location>
        <begin position="204"/>
        <end position="316"/>
    </location>
</feature>
<name>A0AAV6UHP1_9ARAC</name>
<dbReference type="Gene3D" id="1.10.472.10">
    <property type="entry name" value="Cyclin-like"/>
    <property type="match status" value="1"/>
</dbReference>
<keyword evidence="1" id="KW-0863">Zinc-finger</keyword>
<proteinExistence type="predicted"/>
<evidence type="ECO:0000259" key="3">
    <source>
        <dbReference type="Pfam" id="PF21886"/>
    </source>
</evidence>
<evidence type="ECO:0000313" key="4">
    <source>
        <dbReference type="EMBL" id="KAG8183161.1"/>
    </source>
</evidence>
<dbReference type="InterPro" id="IPR036915">
    <property type="entry name" value="Cyclin-like_sf"/>
</dbReference>
<dbReference type="CDD" id="cd00043">
    <property type="entry name" value="CYCLIN_SF"/>
    <property type="match status" value="1"/>
</dbReference>
<keyword evidence="1" id="KW-0479">Metal-binding</keyword>
<organism evidence="4 5">
    <name type="scientific">Oedothorax gibbosus</name>
    <dbReference type="NCBI Taxonomy" id="931172"/>
    <lineage>
        <taxon>Eukaryota</taxon>
        <taxon>Metazoa</taxon>
        <taxon>Ecdysozoa</taxon>
        <taxon>Arthropoda</taxon>
        <taxon>Chelicerata</taxon>
        <taxon>Arachnida</taxon>
        <taxon>Araneae</taxon>
        <taxon>Araneomorphae</taxon>
        <taxon>Entelegynae</taxon>
        <taxon>Araneoidea</taxon>
        <taxon>Linyphiidae</taxon>
        <taxon>Erigoninae</taxon>
        <taxon>Oedothorax</taxon>
    </lineage>
</organism>
<dbReference type="EMBL" id="JAFNEN010000430">
    <property type="protein sequence ID" value="KAG8183161.1"/>
    <property type="molecule type" value="Genomic_DNA"/>
</dbReference>
<gene>
    <name evidence="4" type="ORF">JTE90_029517</name>
</gene>
<sequence length="401" mass="45947">MNRPRIVVLNLPKDKLILNNMGLHCKHCRKDAIDEEDEVCHNCGVVSEGITIDNSYNKFSTETQATFQHYSKKKCTEGLGYGISMLDMLSLKYSVSGKIKSSASELLNNSYATRSFRRKADIGVLAGCCLIHYMKVNKIHVTIGDLCNKLNCTKKSVFKYSKFIKEYLNSQEECRDVKDIEPEEPVEVPMTFDEKVGYTVRSYLENVSVENKDVLVEKTIALTKLANSLWLISGRSTDAVICAASFLCWKSMNQRKQSCNFQKFCKEFSLPYQKGMPRVKEIKDMLLKLGQNIPSFSKNYVNEKNVLFHLDYILQNSESLRNDLLPEEFTAEEVEKKEFSTFRKEFSRFSKTEFFPSAGTSYQDNMDASEVEISDTEISSYIRSDEQVEMMESLQNKALDA</sequence>
<keyword evidence="5" id="KW-1185">Reference proteome</keyword>
<dbReference type="SUPFAM" id="SSF47954">
    <property type="entry name" value="Cyclin-like"/>
    <property type="match status" value="1"/>
</dbReference>
<keyword evidence="2" id="KW-0862">Zinc</keyword>
<comment type="caution">
    <text evidence="4">The sequence shown here is derived from an EMBL/GenBank/DDBJ whole genome shotgun (WGS) entry which is preliminary data.</text>
</comment>
<evidence type="ECO:0000313" key="5">
    <source>
        <dbReference type="Proteomes" id="UP000827092"/>
    </source>
</evidence>
<accession>A0AAV6UHP1</accession>
<evidence type="ECO:0000256" key="1">
    <source>
        <dbReference type="ARBA" id="ARBA00022771"/>
    </source>
</evidence>
<dbReference type="GO" id="GO:0008270">
    <property type="term" value="F:zinc ion binding"/>
    <property type="evidence" value="ECO:0007669"/>
    <property type="project" value="UniProtKB-KW"/>
</dbReference>
<dbReference type="InterPro" id="IPR054078">
    <property type="entry name" value="BRF2-like_C"/>
</dbReference>
<dbReference type="AlphaFoldDB" id="A0AAV6UHP1"/>
<evidence type="ECO:0000256" key="2">
    <source>
        <dbReference type="ARBA" id="ARBA00022833"/>
    </source>
</evidence>
<dbReference type="Proteomes" id="UP000827092">
    <property type="component" value="Unassembled WGS sequence"/>
</dbReference>